<accession>A0A7Z2ZND9</accession>
<dbReference type="RefSeq" id="WP_169281228.1">
    <property type="nucleotide sequence ID" value="NZ_CP051680.1"/>
</dbReference>
<proteinExistence type="predicted"/>
<keyword evidence="2" id="KW-1185">Reference proteome</keyword>
<evidence type="ECO:0000313" key="1">
    <source>
        <dbReference type="EMBL" id="QJD84952.1"/>
    </source>
</evidence>
<sequence length="189" mass="21363">METAAQSEFIDFIAPEEWESWLAKHYDRQEGAWLRIAKKGSGATSITIPEALDVALCYGWIDSHRKSYDQMYYLQRYSPRRPKSPWSMVNVKKAEELMATGRMKAPGYAGIRLAREDGRWDAAYEPQTSATIPQDLAAALEQNEQAKQAFNQLDKSGQYAAFLPLLKATTAKSRATQLQKAIAKLETVR</sequence>
<dbReference type="Proteomes" id="UP000502248">
    <property type="component" value="Chromosome"/>
</dbReference>
<name>A0A7Z2ZND9_9BACL</name>
<dbReference type="KEGG" id="cheb:HH215_18370"/>
<reference evidence="1 2" key="1">
    <citation type="submission" date="2020-04" db="EMBL/GenBank/DDBJ databases">
        <title>Genome sequencing of novel species.</title>
        <authorList>
            <person name="Heo J."/>
            <person name="Kim S.-J."/>
            <person name="Kim J.-S."/>
            <person name="Hong S.-B."/>
            <person name="Kwon S.-W."/>
        </authorList>
    </citation>
    <scope>NUCLEOTIDE SEQUENCE [LARGE SCALE GENOMIC DNA]</scope>
    <source>
        <strain evidence="1 2">MFER-1</strain>
    </source>
</reference>
<evidence type="ECO:0000313" key="2">
    <source>
        <dbReference type="Proteomes" id="UP000502248"/>
    </source>
</evidence>
<gene>
    <name evidence="1" type="ORF">HH215_18370</name>
</gene>
<dbReference type="Pfam" id="PF13376">
    <property type="entry name" value="OmdA"/>
    <property type="match status" value="1"/>
</dbReference>
<dbReference type="AlphaFoldDB" id="A0A7Z2ZND9"/>
<organism evidence="1 2">
    <name type="scientific">Cohnella herbarum</name>
    <dbReference type="NCBI Taxonomy" id="2728023"/>
    <lineage>
        <taxon>Bacteria</taxon>
        <taxon>Bacillati</taxon>
        <taxon>Bacillota</taxon>
        <taxon>Bacilli</taxon>
        <taxon>Bacillales</taxon>
        <taxon>Paenibacillaceae</taxon>
        <taxon>Cohnella</taxon>
    </lineage>
</organism>
<dbReference type="EMBL" id="CP051680">
    <property type="protein sequence ID" value="QJD84952.1"/>
    <property type="molecule type" value="Genomic_DNA"/>
</dbReference>
<protein>
    <submittedName>
        <fullName evidence="1">OmdA domain containing protein</fullName>
    </submittedName>
</protein>